<dbReference type="SUPFAM" id="SSF82607">
    <property type="entry name" value="YbaB-like"/>
    <property type="match status" value="1"/>
</dbReference>
<evidence type="ECO:0000256" key="2">
    <source>
        <dbReference type="SAM" id="MobiDB-lite"/>
    </source>
</evidence>
<feature type="coiled-coil region" evidence="1">
    <location>
        <begin position="5"/>
        <end position="39"/>
    </location>
</feature>
<keyword evidence="1" id="KW-0175">Coiled coil</keyword>
<accession>A0ABD6FI31</accession>
<name>A0ABD6FI31_9PSEU</name>
<proteinExistence type="predicted"/>
<feature type="compositionally biased region" description="Pro residues" evidence="2">
    <location>
        <begin position="167"/>
        <end position="182"/>
    </location>
</feature>
<sequence length="228" mass="24315">MSAEMEQLLKEFEKFQSRIQQAQQQFAGLERMKEELGELESVATSPDGSIRVVAGPGGAIKDIQLSQEALRQQASSLSAGIMATLNRAVAAAARKQAKVVESHMGDMGGAISEQVLQAQAEAFGVSVEELRRADEEPAPTTPAGQPQEMQFGPTDEPAPEPSRPEPPRPQAPPRPAPPPSAPGPYGAGPAQGRPAGPPPQQRPPAPPRRRVVDFDDDEEEGFGSVFER</sequence>
<dbReference type="Proteomes" id="UP000249324">
    <property type="component" value="Unassembled WGS sequence"/>
</dbReference>
<dbReference type="AlphaFoldDB" id="A0ABD6FI31"/>
<dbReference type="InterPro" id="IPR036894">
    <property type="entry name" value="YbaB-like_sf"/>
</dbReference>
<reference evidence="3 4" key="1">
    <citation type="journal article" date="2021" name="BMC Genomics">
        <title>Genome-resolved metagenome and metatranscriptome analyses of thermophilic composting reveal key bacterial players and their metabolic interactions.</title>
        <authorList>
            <person name="Braga L.P.P."/>
            <person name="Pereira R.V."/>
            <person name="Martins L.F."/>
            <person name="Moura L.M.S."/>
            <person name="Sanchez F.B."/>
            <person name="Patane J.S.L."/>
            <person name="da Silva A.M."/>
            <person name="Setubal J.C."/>
        </authorList>
    </citation>
    <scope>NUCLEOTIDE SEQUENCE [LARGE SCALE GENOMIC DNA]</scope>
    <source>
        <strain evidence="3">ZC4RG45</strain>
    </source>
</reference>
<feature type="compositionally biased region" description="Pro residues" evidence="2">
    <location>
        <begin position="195"/>
        <end position="206"/>
    </location>
</feature>
<feature type="region of interest" description="Disordered" evidence="2">
    <location>
        <begin position="126"/>
        <end position="228"/>
    </location>
</feature>
<dbReference type="InterPro" id="IPR004401">
    <property type="entry name" value="YbaB/EbfC"/>
</dbReference>
<evidence type="ECO:0000256" key="1">
    <source>
        <dbReference type="SAM" id="Coils"/>
    </source>
</evidence>
<evidence type="ECO:0000313" key="3">
    <source>
        <dbReference type="EMBL" id="MFO7192489.1"/>
    </source>
</evidence>
<dbReference type="Gene3D" id="3.30.1310.10">
    <property type="entry name" value="Nucleoid-associated protein YbaB-like domain"/>
    <property type="match status" value="1"/>
</dbReference>
<dbReference type="Pfam" id="PF02575">
    <property type="entry name" value="YbaB_DNA_bd"/>
    <property type="match status" value="1"/>
</dbReference>
<organism evidence="3 4">
    <name type="scientific">Thermocrispum agreste</name>
    <dbReference type="NCBI Taxonomy" id="37925"/>
    <lineage>
        <taxon>Bacteria</taxon>
        <taxon>Bacillati</taxon>
        <taxon>Actinomycetota</taxon>
        <taxon>Actinomycetes</taxon>
        <taxon>Pseudonocardiales</taxon>
        <taxon>Pseudonocardiaceae</taxon>
        <taxon>Thermocrispum</taxon>
    </lineage>
</organism>
<dbReference type="EMBL" id="QGUI02000102">
    <property type="protein sequence ID" value="MFO7192489.1"/>
    <property type="molecule type" value="Genomic_DNA"/>
</dbReference>
<evidence type="ECO:0000313" key="4">
    <source>
        <dbReference type="Proteomes" id="UP000249324"/>
    </source>
</evidence>
<comment type="caution">
    <text evidence="3">The sequence shown here is derived from an EMBL/GenBank/DDBJ whole genome shotgun (WGS) entry which is preliminary data.</text>
</comment>
<gene>
    <name evidence="3" type="ORF">DIU77_009640</name>
</gene>
<protein>
    <submittedName>
        <fullName evidence="3">YbaB/EbfC family nucleoid-associated protein</fullName>
    </submittedName>
</protein>
<feature type="compositionally biased region" description="Low complexity" evidence="2">
    <location>
        <begin position="183"/>
        <end position="194"/>
    </location>
</feature>